<feature type="region of interest" description="Disordered" evidence="1">
    <location>
        <begin position="221"/>
        <end position="378"/>
    </location>
</feature>
<accession>R0KQS2</accession>
<dbReference type="AlphaFoldDB" id="R0KQS2"/>
<organism evidence="2 3">
    <name type="scientific">Nosema bombycis (strain CQ1 / CVCC 102059)</name>
    <name type="common">Microsporidian parasite</name>
    <name type="synonym">Pebrine of silkworm</name>
    <dbReference type="NCBI Taxonomy" id="578461"/>
    <lineage>
        <taxon>Eukaryota</taxon>
        <taxon>Fungi</taxon>
        <taxon>Fungi incertae sedis</taxon>
        <taxon>Microsporidia</taxon>
        <taxon>Nosematidae</taxon>
        <taxon>Nosema</taxon>
    </lineage>
</organism>
<feature type="region of interest" description="Disordered" evidence="1">
    <location>
        <begin position="53"/>
        <end position="86"/>
    </location>
</feature>
<protein>
    <submittedName>
        <fullName evidence="2">Uncharacterized protein</fullName>
    </submittedName>
</protein>
<reference evidence="2 3" key="1">
    <citation type="journal article" date="2013" name="BMC Genomics">
        <title>Comparative genomics of parasitic silkworm microsporidia reveal an association between genome expansion and host adaptation.</title>
        <authorList>
            <person name="Pan G."/>
            <person name="Xu J."/>
            <person name="Li T."/>
            <person name="Xia Q."/>
            <person name="Liu S.L."/>
            <person name="Zhang G."/>
            <person name="Li S."/>
            <person name="Li C."/>
            <person name="Liu H."/>
            <person name="Yang L."/>
            <person name="Liu T."/>
            <person name="Zhang X."/>
            <person name="Wu Z."/>
            <person name="Fan W."/>
            <person name="Dang X."/>
            <person name="Xiang H."/>
            <person name="Tao M."/>
            <person name="Li Y."/>
            <person name="Hu J."/>
            <person name="Li Z."/>
            <person name="Lin L."/>
            <person name="Luo J."/>
            <person name="Geng L."/>
            <person name="Wang L."/>
            <person name="Long M."/>
            <person name="Wan Y."/>
            <person name="He N."/>
            <person name="Zhang Z."/>
            <person name="Lu C."/>
            <person name="Keeling P.J."/>
            <person name="Wang J."/>
            <person name="Xiang Z."/>
            <person name="Zhou Z."/>
        </authorList>
    </citation>
    <scope>NUCLEOTIDE SEQUENCE [LARGE SCALE GENOMIC DNA]</scope>
    <source>
        <strain evidence="3">CQ1 / CVCC 102059</strain>
    </source>
</reference>
<gene>
    <name evidence="2" type="ORF">NBO_413g0001</name>
</gene>
<dbReference type="HOGENOM" id="CLU_565101_0_0_1"/>
<feature type="compositionally biased region" description="Basic and acidic residues" evidence="1">
    <location>
        <begin position="471"/>
        <end position="483"/>
    </location>
</feature>
<dbReference type="VEuPathDB" id="MicrosporidiaDB:NBO_413g0001"/>
<dbReference type="Proteomes" id="UP000016927">
    <property type="component" value="Unassembled WGS sequence"/>
</dbReference>
<feature type="compositionally biased region" description="Basic and acidic residues" evidence="1">
    <location>
        <begin position="224"/>
        <end position="267"/>
    </location>
</feature>
<keyword evidence="3" id="KW-1185">Reference proteome</keyword>
<feature type="region of interest" description="Disordered" evidence="1">
    <location>
        <begin position="420"/>
        <end position="566"/>
    </location>
</feature>
<evidence type="ECO:0000313" key="2">
    <source>
        <dbReference type="EMBL" id="EOB12562.1"/>
    </source>
</evidence>
<feature type="compositionally biased region" description="Polar residues" evidence="1">
    <location>
        <begin position="550"/>
        <end position="566"/>
    </location>
</feature>
<sequence length="566" mass="64530">MKQDDRGLFKRDERMNENKGFKVVDDFKSLGKNEKQSSDNKLVIKKEEPKSMNSNVTIVNKREDFRDLLTKPETNKKEDNSKSMSNPLKELFSLTNIIRNFEKERIENKPSKPVQPLFSEKPTPKPSSLQHKGDVLDLVRTKFDDAIDLSKPKKKLENVTYRDSPLFFHPIGEVGSGPFDNISNLTDFTGSISSTVVKTKEIPNDDSKEVKSKVLSKVVLDIKSQPKEESKSSKSSDESKSTDESKSSKSSDEGKSGDDIKKEKDVSNKTTLTDPIEDIIKKSFKTPVDELLKKSSSKPSENKKDQTTLNSPEEEFIKKSLKPKEDSKSLDKEKSPDNFNEKALNHILKKKPDNSLQLDKDRQVEQEHLQKDKVKRDNSLFNEFEQIEKEFNEKKEINKKKKENSEKKVTKITPIPISLVLKPMTPPSKRNLKKEKEDKERELRKIREELPPPFDNIGKELRFSPVNLPEEEMKTKAPVDEMKIQSPEDESKGKPSQDESKNNISQDTTPVKPFPLNKIIATPPQSSNKPSEDEINDASYSSSSTKNEESLNQPDDTNTINSPLKL</sequence>
<proteinExistence type="predicted"/>
<dbReference type="EMBL" id="KB909321">
    <property type="protein sequence ID" value="EOB12562.1"/>
    <property type="molecule type" value="Genomic_DNA"/>
</dbReference>
<feature type="compositionally biased region" description="Basic and acidic residues" evidence="1">
    <location>
        <begin position="434"/>
        <end position="450"/>
    </location>
</feature>
<evidence type="ECO:0000313" key="3">
    <source>
        <dbReference type="Proteomes" id="UP000016927"/>
    </source>
</evidence>
<feature type="region of interest" description="Disordered" evidence="1">
    <location>
        <begin position="103"/>
        <end position="133"/>
    </location>
</feature>
<feature type="compositionally biased region" description="Basic and acidic residues" evidence="1">
    <location>
        <begin position="489"/>
        <end position="501"/>
    </location>
</feature>
<feature type="compositionally biased region" description="Basic and acidic residues" evidence="1">
    <location>
        <begin position="60"/>
        <end position="81"/>
    </location>
</feature>
<dbReference type="OrthoDB" id="2201387at2759"/>
<feature type="compositionally biased region" description="Basic and acidic residues" evidence="1">
    <location>
        <begin position="315"/>
        <end position="378"/>
    </location>
</feature>
<name>R0KQS2_NOSB1</name>
<evidence type="ECO:0000256" key="1">
    <source>
        <dbReference type="SAM" id="MobiDB-lite"/>
    </source>
</evidence>